<evidence type="ECO:0000256" key="4">
    <source>
        <dbReference type="ARBA" id="ARBA00022842"/>
    </source>
</evidence>
<dbReference type="InterPro" id="IPR013342">
    <property type="entry name" value="Mandelate_racemase_C"/>
</dbReference>
<dbReference type="UniPathway" id="UPA01057">
    <property type="reaction ID" value="UER00165"/>
</dbReference>
<dbReference type="GO" id="GO:0043748">
    <property type="term" value="F:O-succinylbenzoate synthase activity"/>
    <property type="evidence" value="ECO:0007669"/>
    <property type="project" value="UniProtKB-EC"/>
</dbReference>
<keyword evidence="3 7" id="KW-0479">Metal-binding</keyword>
<evidence type="ECO:0000313" key="9">
    <source>
        <dbReference type="EMBL" id="KWZ82826.1"/>
    </source>
</evidence>
<evidence type="ECO:0000256" key="2">
    <source>
        <dbReference type="ARBA" id="ARBA00022428"/>
    </source>
</evidence>
<dbReference type="InterPro" id="IPR047585">
    <property type="entry name" value="MenC"/>
</dbReference>
<dbReference type="PANTHER" id="PTHR48073:SF5">
    <property type="entry name" value="O-SUCCINYLBENZOATE SYNTHASE"/>
    <property type="match status" value="1"/>
</dbReference>
<dbReference type="UniPathway" id="UPA00079"/>
<protein>
    <recommendedName>
        <fullName evidence="6 7">o-succinylbenzoate synthase</fullName>
        <shortName evidence="7">OSB synthase</shortName>
        <shortName evidence="7">OSBS</shortName>
        <ecNumber evidence="6 7">4.2.1.113</ecNumber>
    </recommendedName>
    <alternativeName>
        <fullName evidence="7">4-(2'-carboxyphenyl)-4-oxybutyric acid synthase</fullName>
    </alternativeName>
    <alternativeName>
        <fullName evidence="7">o-succinylbenzoic acid synthase</fullName>
    </alternativeName>
</protein>
<evidence type="ECO:0000256" key="5">
    <source>
        <dbReference type="ARBA" id="ARBA00023239"/>
    </source>
</evidence>
<dbReference type="SFLD" id="SFLDG00180">
    <property type="entry name" value="muconate_cycloisomerase"/>
    <property type="match status" value="1"/>
</dbReference>
<comment type="similarity">
    <text evidence="7">Belongs to the mandelate racemase/muconate lactonizing enzyme family. MenC type 2 subfamily.</text>
</comment>
<dbReference type="SFLD" id="SFLDS00001">
    <property type="entry name" value="Enolase"/>
    <property type="match status" value="1"/>
</dbReference>
<reference evidence="10" key="1">
    <citation type="submission" date="2016-01" db="EMBL/GenBank/DDBJ databases">
        <authorList>
            <person name="Mitreva M."/>
            <person name="Pepin K.H."/>
            <person name="Mihindukulasuriya K.A."/>
            <person name="Fulton R."/>
            <person name="Fronick C."/>
            <person name="O'Laughlin M."/>
            <person name="Miner T."/>
            <person name="Herter B."/>
            <person name="Rosa B.A."/>
            <person name="Cordes M."/>
            <person name="Tomlinson C."/>
            <person name="Wollam A."/>
            <person name="Palsikar V.B."/>
            <person name="Mardis E.R."/>
            <person name="Wilson R.K."/>
        </authorList>
    </citation>
    <scope>NUCLEOTIDE SEQUENCE [LARGE SCALE GENOMIC DNA]</scope>
    <source>
        <strain evidence="10">GED7749B</strain>
    </source>
</reference>
<feature type="binding site" evidence="7">
    <location>
        <position position="239"/>
    </location>
    <ligand>
        <name>Mg(2+)</name>
        <dbReference type="ChEBI" id="CHEBI:18420"/>
    </ligand>
</feature>
<dbReference type="Gene3D" id="3.30.390.10">
    <property type="entry name" value="Enolase-like, N-terminal domain"/>
    <property type="match status" value="1"/>
</dbReference>
<dbReference type="Pfam" id="PF13378">
    <property type="entry name" value="MR_MLE_C"/>
    <property type="match status" value="1"/>
</dbReference>
<evidence type="ECO:0000256" key="3">
    <source>
        <dbReference type="ARBA" id="ARBA00022723"/>
    </source>
</evidence>
<accession>A0A133KTK8</accession>
<evidence type="ECO:0000313" key="10">
    <source>
        <dbReference type="Proteomes" id="UP000070376"/>
    </source>
</evidence>
<dbReference type="InterPro" id="IPR010197">
    <property type="entry name" value="OSBS/NAAAR"/>
</dbReference>
<dbReference type="PANTHER" id="PTHR48073">
    <property type="entry name" value="O-SUCCINYLBENZOATE SYNTHASE-RELATED"/>
    <property type="match status" value="1"/>
</dbReference>
<keyword evidence="2 7" id="KW-0474">Menaquinone biosynthesis</keyword>
<sequence length="367" mass="40829">MIGIEKVTLSVIKMPLKSPFENALEKVTEREAILLEVTDNDGVTGFGEAVAFSTPWYTEETVQTCFHMLKDVLVPLLREKPVAHPKEVSGRFQSVRRNHMAKAAIETAIWDLYAKKKQKPLWQLIGGARDYVDAGVAVGSHDTAEALRQIAAFVDEGYKRVKVKIKPGHDEAFIREIRHAFPDLALMADANSAYTLADAPDLKRLDRYGLLMIEQPLAADDIVEHAALQKQLETPVCLDESIVTYHDAESALRLGSFRVLNIKIGRVGGLYPAIRLHDLCASRGIPVWCGGMIEFGVSRAFNLALASLPGFTIPGDISSSSRFWEKDIIEPEITVENGQIRLPDRPGTGFEIDRAYVEKIRTYTETI</sequence>
<feature type="binding site" evidence="7">
    <location>
        <position position="189"/>
    </location>
    <ligand>
        <name>Mg(2+)</name>
        <dbReference type="ChEBI" id="CHEBI:18420"/>
    </ligand>
</feature>
<dbReference type="Proteomes" id="UP000070376">
    <property type="component" value="Unassembled WGS sequence"/>
</dbReference>
<comment type="cofactor">
    <cofactor evidence="1 7">
        <name>a divalent metal cation</name>
        <dbReference type="ChEBI" id="CHEBI:60240"/>
    </cofactor>
</comment>
<name>A0A133KTK8_HEYCO</name>
<dbReference type="RefSeq" id="WP_026683693.1">
    <property type="nucleotide sequence ID" value="NZ_KQ955826.1"/>
</dbReference>
<feature type="domain" description="Mandelate racemase/muconate lactonizing enzyme C-terminal" evidence="8">
    <location>
        <begin position="144"/>
        <end position="235"/>
    </location>
</feature>
<dbReference type="Gene3D" id="3.20.20.120">
    <property type="entry name" value="Enolase-like C-terminal domain"/>
    <property type="match status" value="1"/>
</dbReference>
<comment type="caution">
    <text evidence="9">The sequence shown here is derived from an EMBL/GenBank/DDBJ whole genome shotgun (WGS) entry which is preliminary data.</text>
</comment>
<dbReference type="NCBIfam" id="TIGR01928">
    <property type="entry name" value="menC_lowGC_arch"/>
    <property type="match status" value="1"/>
</dbReference>
<feature type="active site" description="Proton donor" evidence="7">
    <location>
        <position position="164"/>
    </location>
</feature>
<dbReference type="InterPro" id="IPR013341">
    <property type="entry name" value="Mandelate_racemase_N_dom"/>
</dbReference>
<dbReference type="GO" id="GO:0000287">
    <property type="term" value="F:magnesium ion binding"/>
    <property type="evidence" value="ECO:0007669"/>
    <property type="project" value="UniProtKB-UniRule"/>
</dbReference>
<dbReference type="SUPFAM" id="SSF54826">
    <property type="entry name" value="Enolase N-terminal domain-like"/>
    <property type="match status" value="1"/>
</dbReference>
<dbReference type="AlphaFoldDB" id="A0A133KTK8"/>
<organism evidence="9 10">
    <name type="scientific">Heyndrickxia coagulans</name>
    <name type="common">Weizmannia coagulans</name>
    <dbReference type="NCBI Taxonomy" id="1398"/>
    <lineage>
        <taxon>Bacteria</taxon>
        <taxon>Bacillati</taxon>
        <taxon>Bacillota</taxon>
        <taxon>Bacilli</taxon>
        <taxon>Bacillales</taxon>
        <taxon>Bacillaceae</taxon>
        <taxon>Heyndrickxia</taxon>
    </lineage>
</organism>
<dbReference type="EC" id="4.2.1.113" evidence="6 7"/>
<dbReference type="CDD" id="cd03317">
    <property type="entry name" value="NAAAR"/>
    <property type="match status" value="1"/>
</dbReference>
<feature type="active site" description="Proton acceptor" evidence="7">
    <location>
        <position position="263"/>
    </location>
</feature>
<proteinExistence type="inferred from homology"/>
<gene>
    <name evidence="7" type="primary">menC</name>
    <name evidence="9" type="ORF">HMPREF3213_01586</name>
</gene>
<evidence type="ECO:0000256" key="7">
    <source>
        <dbReference type="HAMAP-Rule" id="MF_01933"/>
    </source>
</evidence>
<comment type="catalytic activity">
    <reaction evidence="7">
        <text>(1R,6R)-6-hydroxy-2-succinyl-cyclohexa-2,4-diene-1-carboxylate = 2-succinylbenzoate + H2O</text>
        <dbReference type="Rhea" id="RHEA:10196"/>
        <dbReference type="ChEBI" id="CHEBI:15377"/>
        <dbReference type="ChEBI" id="CHEBI:18325"/>
        <dbReference type="ChEBI" id="CHEBI:58689"/>
        <dbReference type="EC" id="4.2.1.113"/>
    </reaction>
</comment>
<dbReference type="InterPro" id="IPR036849">
    <property type="entry name" value="Enolase-like_C_sf"/>
</dbReference>
<dbReference type="HAMAP" id="MF_01933">
    <property type="entry name" value="MenC_2"/>
    <property type="match status" value="1"/>
</dbReference>
<evidence type="ECO:0000259" key="8">
    <source>
        <dbReference type="SMART" id="SM00922"/>
    </source>
</evidence>
<dbReference type="InterPro" id="IPR029065">
    <property type="entry name" value="Enolase_C-like"/>
</dbReference>
<dbReference type="Pfam" id="PF02746">
    <property type="entry name" value="MR_MLE_N"/>
    <property type="match status" value="1"/>
</dbReference>
<feature type="binding site" evidence="7">
    <location>
        <position position="214"/>
    </location>
    <ligand>
        <name>Mg(2+)</name>
        <dbReference type="ChEBI" id="CHEBI:18420"/>
    </ligand>
</feature>
<dbReference type="PATRIC" id="fig|1398.22.peg.1595"/>
<comment type="pathway">
    <text evidence="7">Quinol/quinone metabolism; 1,4-dihydroxy-2-naphthoate biosynthesis; 1,4-dihydroxy-2-naphthoate from chorismate: step 4/7.</text>
</comment>
<evidence type="ECO:0000256" key="1">
    <source>
        <dbReference type="ARBA" id="ARBA00001968"/>
    </source>
</evidence>
<keyword evidence="5 7" id="KW-0456">Lyase</keyword>
<dbReference type="SFLD" id="SFLDF00009">
    <property type="entry name" value="o-succinylbenzoate_synthase"/>
    <property type="match status" value="1"/>
</dbReference>
<evidence type="ECO:0000256" key="6">
    <source>
        <dbReference type="ARBA" id="ARBA00029491"/>
    </source>
</evidence>
<dbReference type="SMART" id="SM00922">
    <property type="entry name" value="MR_MLE"/>
    <property type="match status" value="1"/>
</dbReference>
<keyword evidence="4 7" id="KW-0460">Magnesium</keyword>
<comment type="pathway">
    <text evidence="7">Quinol/quinone metabolism; menaquinone biosynthesis.</text>
</comment>
<dbReference type="SUPFAM" id="SSF51604">
    <property type="entry name" value="Enolase C-terminal domain-like"/>
    <property type="match status" value="1"/>
</dbReference>
<dbReference type="InterPro" id="IPR029017">
    <property type="entry name" value="Enolase-like_N"/>
</dbReference>
<comment type="function">
    <text evidence="7">Converts 2-succinyl-6-hydroxy-2,4-cyclohexadiene-1-carboxylate (SHCHC) to 2-succinylbenzoate (OSB).</text>
</comment>
<dbReference type="GO" id="GO:0009234">
    <property type="term" value="P:menaquinone biosynthetic process"/>
    <property type="evidence" value="ECO:0007669"/>
    <property type="project" value="UniProtKB-UniRule"/>
</dbReference>
<dbReference type="GO" id="GO:0016854">
    <property type="term" value="F:racemase and epimerase activity"/>
    <property type="evidence" value="ECO:0007669"/>
    <property type="project" value="UniProtKB-ARBA"/>
</dbReference>
<dbReference type="EMBL" id="LRPN01000048">
    <property type="protein sequence ID" value="KWZ82826.1"/>
    <property type="molecule type" value="Genomic_DNA"/>
</dbReference>